<organism evidence="1 2">
    <name type="scientific">Pararge aegeria aegeria</name>
    <dbReference type="NCBI Taxonomy" id="348720"/>
    <lineage>
        <taxon>Eukaryota</taxon>
        <taxon>Metazoa</taxon>
        <taxon>Ecdysozoa</taxon>
        <taxon>Arthropoda</taxon>
        <taxon>Hexapoda</taxon>
        <taxon>Insecta</taxon>
        <taxon>Pterygota</taxon>
        <taxon>Neoptera</taxon>
        <taxon>Endopterygota</taxon>
        <taxon>Lepidoptera</taxon>
        <taxon>Glossata</taxon>
        <taxon>Ditrysia</taxon>
        <taxon>Papilionoidea</taxon>
        <taxon>Nymphalidae</taxon>
        <taxon>Satyrinae</taxon>
        <taxon>Satyrini</taxon>
        <taxon>Parargina</taxon>
        <taxon>Pararge</taxon>
    </lineage>
</organism>
<comment type="caution">
    <text evidence="1">The sequence shown here is derived from an EMBL/GenBank/DDBJ whole genome shotgun (WGS) entry which is preliminary data.</text>
</comment>
<dbReference type="EMBL" id="CAKXAJ010008384">
    <property type="protein sequence ID" value="CAH2210831.1"/>
    <property type="molecule type" value="Genomic_DNA"/>
</dbReference>
<proteinExistence type="predicted"/>
<evidence type="ECO:0000313" key="1">
    <source>
        <dbReference type="EMBL" id="CAH2210831.1"/>
    </source>
</evidence>
<reference evidence="1" key="1">
    <citation type="submission" date="2022-03" db="EMBL/GenBank/DDBJ databases">
        <authorList>
            <person name="Lindestad O."/>
        </authorList>
    </citation>
    <scope>NUCLEOTIDE SEQUENCE</scope>
</reference>
<dbReference type="Proteomes" id="UP000838756">
    <property type="component" value="Unassembled WGS sequence"/>
</dbReference>
<sequence length="122" mass="12820">MSIGVCASVAVSFVCTRAEGDGVGCRAWMDNAWTAGVTTVTCGQRHDSGALAVPEHAELRQLHFVAHADAHKPVLPVVPNVSHSVPDSGDMPNTQNAITYVAKHRVSLTRPVSPGLAGRARL</sequence>
<keyword evidence="2" id="KW-1185">Reference proteome</keyword>
<gene>
    <name evidence="1" type="primary">jg23703</name>
    <name evidence="1" type="ORF">PAEG_LOCUS2689</name>
</gene>
<protein>
    <submittedName>
        <fullName evidence="1">Jg23703 protein</fullName>
    </submittedName>
</protein>
<accession>A0A8S4QMK8</accession>
<dbReference type="OrthoDB" id="10313569at2759"/>
<dbReference type="AlphaFoldDB" id="A0A8S4QMK8"/>
<name>A0A8S4QMK8_9NEOP</name>
<evidence type="ECO:0000313" key="2">
    <source>
        <dbReference type="Proteomes" id="UP000838756"/>
    </source>
</evidence>